<keyword evidence="8 10" id="KW-1133">Transmembrane helix</keyword>
<keyword evidence="9 10" id="KW-0472">Membrane</keyword>
<dbReference type="PANTHER" id="PTHR11434:SF16">
    <property type="entry name" value="NADH-UBIQUINONE OXIDOREDUCTASE CHAIN 4L"/>
    <property type="match status" value="1"/>
</dbReference>
<dbReference type="GO" id="GO:0050136">
    <property type="term" value="F:NADH dehydrogenase (quinone) (non-electrogenic) activity"/>
    <property type="evidence" value="ECO:0007669"/>
    <property type="project" value="UniProtKB-UniRule"/>
</dbReference>
<organism evidence="12 13">
    <name type="scientific">Limnoglobus roseus</name>
    <dbReference type="NCBI Taxonomy" id="2598579"/>
    <lineage>
        <taxon>Bacteria</taxon>
        <taxon>Pseudomonadati</taxon>
        <taxon>Planctomycetota</taxon>
        <taxon>Planctomycetia</taxon>
        <taxon>Gemmatales</taxon>
        <taxon>Gemmataceae</taxon>
        <taxon>Limnoglobus</taxon>
    </lineage>
</organism>
<evidence type="ECO:0000256" key="4">
    <source>
        <dbReference type="ARBA" id="ARBA00022448"/>
    </source>
</evidence>
<comment type="subunit">
    <text evidence="10">NDH-1 is composed of 14 different subunits. Subunits NuoA, H, J, K, L, M, N constitute the membrane sector of the complex.</text>
</comment>
<dbReference type="Pfam" id="PF00420">
    <property type="entry name" value="Oxidored_q2"/>
    <property type="match status" value="1"/>
</dbReference>
<dbReference type="PANTHER" id="PTHR11434">
    <property type="entry name" value="NADH-UBIQUINONE OXIDOREDUCTASE SUBUNIT ND4L"/>
    <property type="match status" value="1"/>
</dbReference>
<evidence type="ECO:0000256" key="3">
    <source>
        <dbReference type="ARBA" id="ARBA00010519"/>
    </source>
</evidence>
<keyword evidence="10" id="KW-0830">Ubiquinone</keyword>
<comment type="function">
    <text evidence="1 10">NDH-1 shuttles electrons from NADH, via FMN and iron-sulfur (Fe-S) centers, to quinones in the respiratory chain. The immediate electron acceptor for the enzyme in this species is believed to be ubiquinone. Couples the redox reaction to proton translocation (for every two electrons transferred, four hydrogen ions are translocated across the cytoplasmic membrane), and thus conserves the redox energy in a proton gradient.</text>
</comment>
<keyword evidence="5 10" id="KW-0812">Transmembrane</keyword>
<protein>
    <recommendedName>
        <fullName evidence="10">NADH-quinone oxidoreductase subunit K</fullName>
        <ecNumber evidence="10">7.1.1.-</ecNumber>
    </recommendedName>
    <alternativeName>
        <fullName evidence="10">NADH dehydrogenase I subunit K</fullName>
    </alternativeName>
    <alternativeName>
        <fullName evidence="10">NDH-1 subunit K</fullName>
    </alternativeName>
</protein>
<comment type="similarity">
    <text evidence="3 10">Belongs to the complex I subunit 4L family.</text>
</comment>
<dbReference type="NCBIfam" id="NF004320">
    <property type="entry name" value="PRK05715.1-2"/>
    <property type="match status" value="1"/>
</dbReference>
<keyword evidence="7 10" id="KW-1278">Translocase</keyword>
<dbReference type="RefSeq" id="WP_149111673.1">
    <property type="nucleotide sequence ID" value="NZ_CP042425.1"/>
</dbReference>
<dbReference type="GO" id="GO:0048038">
    <property type="term" value="F:quinone binding"/>
    <property type="evidence" value="ECO:0007669"/>
    <property type="project" value="UniProtKB-KW"/>
</dbReference>
<keyword evidence="6 10" id="KW-0874">Quinone</keyword>
<keyword evidence="10" id="KW-1003">Cell membrane</keyword>
<evidence type="ECO:0000256" key="7">
    <source>
        <dbReference type="ARBA" id="ARBA00022967"/>
    </source>
</evidence>
<dbReference type="GO" id="GO:0030964">
    <property type="term" value="C:NADH dehydrogenase complex"/>
    <property type="evidence" value="ECO:0007669"/>
    <property type="project" value="TreeGrafter"/>
</dbReference>
<evidence type="ECO:0000256" key="5">
    <source>
        <dbReference type="ARBA" id="ARBA00022692"/>
    </source>
</evidence>
<dbReference type="Gene3D" id="1.10.287.3510">
    <property type="match status" value="1"/>
</dbReference>
<evidence type="ECO:0000313" key="13">
    <source>
        <dbReference type="Proteomes" id="UP000324974"/>
    </source>
</evidence>
<feature type="region of interest" description="Disordered" evidence="11">
    <location>
        <begin position="101"/>
        <end position="138"/>
    </location>
</feature>
<proteinExistence type="inferred from homology"/>
<dbReference type="EMBL" id="CP042425">
    <property type="protein sequence ID" value="QEL17015.1"/>
    <property type="molecule type" value="Genomic_DNA"/>
</dbReference>
<evidence type="ECO:0000256" key="2">
    <source>
        <dbReference type="ARBA" id="ARBA00004141"/>
    </source>
</evidence>
<dbReference type="OrthoDB" id="9811124at2"/>
<dbReference type="InterPro" id="IPR001133">
    <property type="entry name" value="NADH_UbQ_OxRdtase_chain4L/K"/>
</dbReference>
<dbReference type="KEGG" id="lrs:PX52LOC_03991"/>
<keyword evidence="13" id="KW-1185">Reference proteome</keyword>
<evidence type="ECO:0000256" key="1">
    <source>
        <dbReference type="ARBA" id="ARBA00002378"/>
    </source>
</evidence>
<dbReference type="Proteomes" id="UP000324974">
    <property type="component" value="Chromosome"/>
</dbReference>
<gene>
    <name evidence="10" type="primary">nuoK</name>
    <name evidence="12" type="ORF">PX52LOC_03991</name>
</gene>
<evidence type="ECO:0000256" key="6">
    <source>
        <dbReference type="ARBA" id="ARBA00022719"/>
    </source>
</evidence>
<evidence type="ECO:0000256" key="10">
    <source>
        <dbReference type="HAMAP-Rule" id="MF_01456"/>
    </source>
</evidence>
<dbReference type="GO" id="GO:0042773">
    <property type="term" value="P:ATP synthesis coupled electron transport"/>
    <property type="evidence" value="ECO:0007669"/>
    <property type="project" value="InterPro"/>
</dbReference>
<dbReference type="EC" id="7.1.1.-" evidence="10"/>
<sequence>MISVWHYLAVAAVLFSLGLVGFLTRRNLITMFLSAELMLQAVVINLLAFARFHATMSGQVFALFVVTVAACEAGVAMAMFIALYRRNRSLDATVWQQLRETGVPATTDPEKLPTVPGELADDPKLTPAGKKPQEVARV</sequence>
<keyword evidence="10" id="KW-0520">NAD</keyword>
<dbReference type="AlphaFoldDB" id="A0A5C1AEK0"/>
<accession>A0A5C1AEK0</accession>
<evidence type="ECO:0000313" key="12">
    <source>
        <dbReference type="EMBL" id="QEL17015.1"/>
    </source>
</evidence>
<dbReference type="HAMAP" id="MF_01456">
    <property type="entry name" value="NDH1_NuoK"/>
    <property type="match status" value="1"/>
</dbReference>
<evidence type="ECO:0000256" key="8">
    <source>
        <dbReference type="ARBA" id="ARBA00022989"/>
    </source>
</evidence>
<feature type="transmembrane region" description="Helical" evidence="10">
    <location>
        <begin position="60"/>
        <end position="84"/>
    </location>
</feature>
<dbReference type="FunFam" id="1.10.287.3510:FF:000001">
    <property type="entry name" value="NADH-quinone oxidoreductase subunit K"/>
    <property type="match status" value="1"/>
</dbReference>
<dbReference type="GO" id="GO:0005886">
    <property type="term" value="C:plasma membrane"/>
    <property type="evidence" value="ECO:0007669"/>
    <property type="project" value="UniProtKB-SubCell"/>
</dbReference>
<keyword evidence="4 10" id="KW-0813">Transport</keyword>
<comment type="subcellular location">
    <subcellularLocation>
        <location evidence="10">Cell membrane</location>
        <topology evidence="10">Multi-pass membrane protein</topology>
    </subcellularLocation>
    <subcellularLocation>
        <location evidence="2">Membrane</location>
        <topology evidence="2">Multi-pass membrane protein</topology>
    </subcellularLocation>
</comment>
<evidence type="ECO:0000256" key="11">
    <source>
        <dbReference type="SAM" id="MobiDB-lite"/>
    </source>
</evidence>
<feature type="transmembrane region" description="Helical" evidence="10">
    <location>
        <begin position="6"/>
        <end position="25"/>
    </location>
</feature>
<evidence type="ECO:0000256" key="9">
    <source>
        <dbReference type="ARBA" id="ARBA00023136"/>
    </source>
</evidence>
<feature type="transmembrane region" description="Helical" evidence="10">
    <location>
        <begin position="37"/>
        <end position="54"/>
    </location>
</feature>
<dbReference type="InterPro" id="IPR039428">
    <property type="entry name" value="NUOK/Mnh_C1-like"/>
</dbReference>
<reference evidence="13" key="1">
    <citation type="submission" date="2019-08" db="EMBL/GenBank/DDBJ databases">
        <title>Limnoglobus roseus gen. nov., sp. nov., a novel freshwater planctomycete with a giant genome from the family Gemmataceae.</title>
        <authorList>
            <person name="Kulichevskaya I.S."/>
            <person name="Naumoff D.G."/>
            <person name="Miroshnikov K."/>
            <person name="Ivanova A."/>
            <person name="Philippov D.A."/>
            <person name="Hakobyan A."/>
            <person name="Rijpstra I.C."/>
            <person name="Sinninghe Damste J.S."/>
            <person name="Liesack W."/>
            <person name="Dedysh S.N."/>
        </authorList>
    </citation>
    <scope>NUCLEOTIDE SEQUENCE [LARGE SCALE GENOMIC DNA]</scope>
    <source>
        <strain evidence="13">PX52</strain>
    </source>
</reference>
<name>A0A5C1AEK0_9BACT</name>
<comment type="catalytic activity">
    <reaction evidence="10">
        <text>a quinone + NADH + 5 H(+)(in) = a quinol + NAD(+) + 4 H(+)(out)</text>
        <dbReference type="Rhea" id="RHEA:57888"/>
        <dbReference type="ChEBI" id="CHEBI:15378"/>
        <dbReference type="ChEBI" id="CHEBI:24646"/>
        <dbReference type="ChEBI" id="CHEBI:57540"/>
        <dbReference type="ChEBI" id="CHEBI:57945"/>
        <dbReference type="ChEBI" id="CHEBI:132124"/>
    </reaction>
</comment>